<evidence type="ECO:0000256" key="3">
    <source>
        <dbReference type="PROSITE-ProRule" id="PRU00023"/>
    </source>
</evidence>
<feature type="repeat" description="ANK" evidence="3">
    <location>
        <begin position="502"/>
        <end position="534"/>
    </location>
</feature>
<feature type="coiled-coil region" evidence="4">
    <location>
        <begin position="329"/>
        <end position="356"/>
    </location>
</feature>
<feature type="compositionally biased region" description="Low complexity" evidence="5">
    <location>
        <begin position="223"/>
        <end position="233"/>
    </location>
</feature>
<protein>
    <submittedName>
        <fullName evidence="6">Uncharacterized protein</fullName>
    </submittedName>
</protein>
<dbReference type="InterPro" id="IPR002110">
    <property type="entry name" value="Ankyrin_rpt"/>
</dbReference>
<evidence type="ECO:0000313" key="7">
    <source>
        <dbReference type="Proteomes" id="UP000184330"/>
    </source>
</evidence>
<keyword evidence="7" id="KW-1185">Reference proteome</keyword>
<keyword evidence="1" id="KW-0677">Repeat</keyword>
<dbReference type="Pfam" id="PF13637">
    <property type="entry name" value="Ank_4"/>
    <property type="match status" value="1"/>
</dbReference>
<organism evidence="6 7">
    <name type="scientific">Phialocephala subalpina</name>
    <dbReference type="NCBI Taxonomy" id="576137"/>
    <lineage>
        <taxon>Eukaryota</taxon>
        <taxon>Fungi</taxon>
        <taxon>Dikarya</taxon>
        <taxon>Ascomycota</taxon>
        <taxon>Pezizomycotina</taxon>
        <taxon>Leotiomycetes</taxon>
        <taxon>Helotiales</taxon>
        <taxon>Mollisiaceae</taxon>
        <taxon>Phialocephala</taxon>
        <taxon>Phialocephala fortinii species complex</taxon>
    </lineage>
</organism>
<feature type="repeat" description="ANK" evidence="3">
    <location>
        <begin position="386"/>
        <end position="424"/>
    </location>
</feature>
<evidence type="ECO:0000256" key="4">
    <source>
        <dbReference type="SAM" id="Coils"/>
    </source>
</evidence>
<evidence type="ECO:0000256" key="5">
    <source>
        <dbReference type="SAM" id="MobiDB-lite"/>
    </source>
</evidence>
<accession>A0A1L7WZ44</accession>
<dbReference type="PROSITE" id="PS50297">
    <property type="entry name" value="ANK_REP_REGION"/>
    <property type="match status" value="1"/>
</dbReference>
<dbReference type="PANTHER" id="PTHR24201">
    <property type="entry name" value="ANK_REP_REGION DOMAIN-CONTAINING PROTEIN"/>
    <property type="match status" value="1"/>
</dbReference>
<dbReference type="InterPro" id="IPR050776">
    <property type="entry name" value="Ank_Repeat/CDKN_Inhibitor"/>
</dbReference>
<dbReference type="Gene3D" id="1.25.40.20">
    <property type="entry name" value="Ankyrin repeat-containing domain"/>
    <property type="match status" value="3"/>
</dbReference>
<proteinExistence type="predicted"/>
<dbReference type="SUPFAM" id="SSF48403">
    <property type="entry name" value="Ankyrin repeat"/>
    <property type="match status" value="1"/>
</dbReference>
<evidence type="ECO:0000313" key="6">
    <source>
        <dbReference type="EMBL" id="CZR58049.1"/>
    </source>
</evidence>
<dbReference type="PANTHER" id="PTHR24201:SF2">
    <property type="entry name" value="ANKYRIN REPEAT DOMAIN-CONTAINING PROTEIN 42"/>
    <property type="match status" value="1"/>
</dbReference>
<dbReference type="SMART" id="SM00248">
    <property type="entry name" value="ANK"/>
    <property type="match status" value="5"/>
</dbReference>
<dbReference type="OrthoDB" id="539213at2759"/>
<keyword evidence="4" id="KW-0175">Coiled coil</keyword>
<dbReference type="STRING" id="576137.A0A1L7WZ44"/>
<dbReference type="PROSITE" id="PS50088">
    <property type="entry name" value="ANK_REPEAT"/>
    <property type="match status" value="2"/>
</dbReference>
<name>A0A1L7WZ44_9HELO</name>
<dbReference type="InterPro" id="IPR036770">
    <property type="entry name" value="Ankyrin_rpt-contain_sf"/>
</dbReference>
<dbReference type="EMBL" id="FJOG01000011">
    <property type="protein sequence ID" value="CZR58049.1"/>
    <property type="molecule type" value="Genomic_DNA"/>
</dbReference>
<dbReference type="Proteomes" id="UP000184330">
    <property type="component" value="Unassembled WGS sequence"/>
</dbReference>
<dbReference type="GO" id="GO:0005634">
    <property type="term" value="C:nucleus"/>
    <property type="evidence" value="ECO:0007669"/>
    <property type="project" value="TreeGrafter"/>
</dbReference>
<keyword evidence="2 3" id="KW-0040">ANK repeat</keyword>
<gene>
    <name evidence="6" type="ORF">PAC_07939</name>
</gene>
<dbReference type="Pfam" id="PF12796">
    <property type="entry name" value="Ank_2"/>
    <property type="match status" value="1"/>
</dbReference>
<sequence length="743" mass="82473">MDPASIAGLVGTCVAIGSSATGFIKGLNDLRSRYKDVQINSHALITQTAAVRSAVSSIRRWLARNGSNLGRKERKSIRDSLEACGIIIHSMLDGVREVLGERSRGSTRWKFWDRVKFLWEQDQMDQYAVRLDHQVAALSLHLQALHLPDSSARRERLRSPEGRAIIRNGLTAASSIAESLHSSSAISLMRSSQPLPDNILEPLALGALTAENLAVVEQEEGSESPGSENAGPSNEVDEATKQHGKKKDKGKQPEVTLDLIPLVRAKIQLSHDTSDIRSTLDEIRTVIADSAAGESSKKQVKTTLERLTDLMKNIGRLLRNPTNRFTSEILDLDQEANELFAELAEILRNLEDDAEEPIFSALASKDLAEVNRLLDNGVDVQAVNEFGQSALHVAVQERIFAREDKVAVVEALVSKGGQLEALDTKGRTVIHAIDFEDTLVDANGVKDTVKCLLRLGADPEANLEREGIVLHRAIYWGHLATTELLLAHGVDTEARSHPWLETPLHLASMSSRLGTTTILKRLLKAGANTNAETSTGKTALSLACSKLVKREVTPKDLEAPEEHLMSTYLDTDRISIDSSKVHSTFVFRNVQNWNRLSRDYLRYELGDQRVFALLSSDEELYHAVRDFYQSGNRRTEIGSTEAQSSGGESSTLLRAKTTFAEWAFLFLGENTLDPKRTPQRTYCRGREKNMIPDFHQEELHLDRKKGTEVHVHMTCRQFLPRFGLKDKNSTVAKRAIDSNSPLL</sequence>
<dbReference type="AlphaFoldDB" id="A0A1L7WZ44"/>
<reference evidence="6 7" key="1">
    <citation type="submission" date="2016-03" db="EMBL/GenBank/DDBJ databases">
        <authorList>
            <person name="Ploux O."/>
        </authorList>
    </citation>
    <scope>NUCLEOTIDE SEQUENCE [LARGE SCALE GENOMIC DNA]</scope>
    <source>
        <strain evidence="6 7">UAMH 11012</strain>
    </source>
</reference>
<evidence type="ECO:0000256" key="2">
    <source>
        <dbReference type="ARBA" id="ARBA00023043"/>
    </source>
</evidence>
<feature type="region of interest" description="Disordered" evidence="5">
    <location>
        <begin position="217"/>
        <end position="253"/>
    </location>
</feature>
<evidence type="ECO:0000256" key="1">
    <source>
        <dbReference type="ARBA" id="ARBA00022737"/>
    </source>
</evidence>